<dbReference type="Proteomes" id="UP000237105">
    <property type="component" value="Unassembled WGS sequence"/>
</dbReference>
<feature type="compositionally biased region" description="Low complexity" evidence="1">
    <location>
        <begin position="1"/>
        <end position="20"/>
    </location>
</feature>
<feature type="compositionally biased region" description="Low complexity" evidence="1">
    <location>
        <begin position="69"/>
        <end position="83"/>
    </location>
</feature>
<reference evidence="3" key="1">
    <citation type="submission" date="2016-06" db="EMBL/GenBank/DDBJ databases">
        <title>Parallel loss of symbiosis genes in relatives of nitrogen-fixing non-legume Parasponia.</title>
        <authorList>
            <person name="Van Velzen R."/>
            <person name="Holmer R."/>
            <person name="Bu F."/>
            <person name="Rutten L."/>
            <person name="Van Zeijl A."/>
            <person name="Liu W."/>
            <person name="Santuari L."/>
            <person name="Cao Q."/>
            <person name="Sharma T."/>
            <person name="Shen D."/>
            <person name="Roswanjaya Y."/>
            <person name="Wardhani T."/>
            <person name="Kalhor M.S."/>
            <person name="Jansen J."/>
            <person name="Van den Hoogen J."/>
            <person name="Gungor B."/>
            <person name="Hartog M."/>
            <person name="Hontelez J."/>
            <person name="Verver J."/>
            <person name="Yang W.-C."/>
            <person name="Schijlen E."/>
            <person name="Repin R."/>
            <person name="Schilthuizen M."/>
            <person name="Schranz E."/>
            <person name="Heidstra R."/>
            <person name="Miyata K."/>
            <person name="Fedorova E."/>
            <person name="Kohlen W."/>
            <person name="Bisseling T."/>
            <person name="Smit S."/>
            <person name="Geurts R."/>
        </authorList>
    </citation>
    <scope>NUCLEOTIDE SEQUENCE [LARGE SCALE GENOMIC DNA]</scope>
    <source>
        <strain evidence="3">cv. WU1-14</strain>
    </source>
</reference>
<accession>A0A2P5BX82</accession>
<evidence type="ECO:0000313" key="3">
    <source>
        <dbReference type="Proteomes" id="UP000237105"/>
    </source>
</evidence>
<evidence type="ECO:0000256" key="1">
    <source>
        <dbReference type="SAM" id="MobiDB-lite"/>
    </source>
</evidence>
<feature type="region of interest" description="Disordered" evidence="1">
    <location>
        <begin position="1"/>
        <end position="34"/>
    </location>
</feature>
<gene>
    <name evidence="2" type="ORF">PanWU01x14_202800</name>
</gene>
<feature type="compositionally biased region" description="Polar residues" evidence="1">
    <location>
        <begin position="21"/>
        <end position="34"/>
    </location>
</feature>
<comment type="caution">
    <text evidence="2">The sequence shown here is derived from an EMBL/GenBank/DDBJ whole genome shotgun (WGS) entry which is preliminary data.</text>
</comment>
<name>A0A2P5BX82_PARAD</name>
<evidence type="ECO:0000313" key="2">
    <source>
        <dbReference type="EMBL" id="PON53398.1"/>
    </source>
</evidence>
<keyword evidence="3" id="KW-1185">Reference proteome</keyword>
<feature type="non-terminal residue" evidence="2">
    <location>
        <position position="1"/>
    </location>
</feature>
<dbReference type="EMBL" id="JXTB01000207">
    <property type="protein sequence ID" value="PON53398.1"/>
    <property type="molecule type" value="Genomic_DNA"/>
</dbReference>
<organism evidence="2 3">
    <name type="scientific">Parasponia andersonii</name>
    <name type="common">Sponia andersonii</name>
    <dbReference type="NCBI Taxonomy" id="3476"/>
    <lineage>
        <taxon>Eukaryota</taxon>
        <taxon>Viridiplantae</taxon>
        <taxon>Streptophyta</taxon>
        <taxon>Embryophyta</taxon>
        <taxon>Tracheophyta</taxon>
        <taxon>Spermatophyta</taxon>
        <taxon>Magnoliopsida</taxon>
        <taxon>eudicotyledons</taxon>
        <taxon>Gunneridae</taxon>
        <taxon>Pentapetalae</taxon>
        <taxon>rosids</taxon>
        <taxon>fabids</taxon>
        <taxon>Rosales</taxon>
        <taxon>Cannabaceae</taxon>
        <taxon>Parasponia</taxon>
    </lineage>
</organism>
<protein>
    <submittedName>
        <fullName evidence="2">Uncharacterized protein</fullName>
    </submittedName>
</protein>
<feature type="region of interest" description="Disordered" evidence="1">
    <location>
        <begin position="69"/>
        <end position="119"/>
    </location>
</feature>
<sequence length="148" mass="16595">RRKPSMADGSGRSSKSSHNSRPPTLQVIHSQSESVQLQKQSVQWKSISSSSTSTRHTVTEFFQSVQRTSISSSTSLTKTTTVSQKYSISGPQHHEVCSKGSISKNSEPPYPKIKERDNNIKKSLVCRKHKEVVKMKELQGQKKLQNLK</sequence>
<dbReference type="AlphaFoldDB" id="A0A2P5BX82"/>
<proteinExistence type="predicted"/>